<dbReference type="InterPro" id="IPR013595">
    <property type="entry name" value="Pept_S33_TAP-like_C"/>
</dbReference>
<evidence type="ECO:0000313" key="3">
    <source>
        <dbReference type="Proteomes" id="UP001437256"/>
    </source>
</evidence>
<organism evidence="2 3">
    <name type="scientific">Marasmius tenuissimus</name>
    <dbReference type="NCBI Taxonomy" id="585030"/>
    <lineage>
        <taxon>Eukaryota</taxon>
        <taxon>Fungi</taxon>
        <taxon>Dikarya</taxon>
        <taxon>Basidiomycota</taxon>
        <taxon>Agaricomycotina</taxon>
        <taxon>Agaricomycetes</taxon>
        <taxon>Agaricomycetidae</taxon>
        <taxon>Agaricales</taxon>
        <taxon>Marasmiineae</taxon>
        <taxon>Marasmiaceae</taxon>
        <taxon>Marasmius</taxon>
    </lineage>
</organism>
<dbReference type="InterPro" id="IPR029058">
    <property type="entry name" value="AB_hydrolase_fold"/>
</dbReference>
<keyword evidence="3" id="KW-1185">Reference proteome</keyword>
<dbReference type="SUPFAM" id="SSF53474">
    <property type="entry name" value="alpha/beta-Hydrolases"/>
    <property type="match status" value="1"/>
</dbReference>
<evidence type="ECO:0000259" key="1">
    <source>
        <dbReference type="Pfam" id="PF08386"/>
    </source>
</evidence>
<name>A0ABR3A6U8_9AGAR</name>
<dbReference type="EMBL" id="JBBXMP010000014">
    <property type="protein sequence ID" value="KAL0069109.1"/>
    <property type="molecule type" value="Genomic_DNA"/>
</dbReference>
<proteinExistence type="predicted"/>
<reference evidence="2 3" key="1">
    <citation type="submission" date="2024-05" db="EMBL/GenBank/DDBJ databases">
        <title>A draft genome resource for the thread blight pathogen Marasmius tenuissimus strain MS-2.</title>
        <authorList>
            <person name="Yulfo-Soto G.E."/>
            <person name="Baruah I.K."/>
            <person name="Amoako-Attah I."/>
            <person name="Bukari Y."/>
            <person name="Meinhardt L.W."/>
            <person name="Bailey B.A."/>
            <person name="Cohen S.P."/>
        </authorList>
    </citation>
    <scope>NUCLEOTIDE SEQUENCE [LARGE SCALE GENOMIC DNA]</scope>
    <source>
        <strain evidence="2 3">MS-2</strain>
    </source>
</reference>
<gene>
    <name evidence="2" type="ORF">AAF712_003795</name>
</gene>
<feature type="domain" description="Peptidase S33 tripeptidyl aminopeptidase-like C-terminal" evidence="1">
    <location>
        <begin position="196"/>
        <end position="291"/>
    </location>
</feature>
<protein>
    <recommendedName>
        <fullName evidence="1">Peptidase S33 tripeptidyl aminopeptidase-like C-terminal domain-containing protein</fullName>
    </recommendedName>
</protein>
<dbReference type="Gene3D" id="3.40.50.1820">
    <property type="entry name" value="alpha/beta hydrolase"/>
    <property type="match status" value="1"/>
</dbReference>
<dbReference type="Pfam" id="PF08386">
    <property type="entry name" value="Abhydrolase_4"/>
    <property type="match status" value="1"/>
</dbReference>
<sequence>MLTPEIEFAHRYGSVLGSTFVTMFPDRVGRLIIDGCLDMDGWFRNDLAIQMHDADKTLQTFIDSCVAAGPSACPFHAPSSAEINTNLNSLQEDVRANPVEVQMNDSAITITYGGLRKTIFDLLVAGVDAYPMLAAGLKELEQGNGTIIAEAFARAVHNELNNAEASVAVACSDADPLDKGPSELREYMASINSTFAGMTAMGFMTRCTGWKIHPEGRFKGPVGANTSFPLLVIGNTADPITPLVAAQKAHVAFPGSGLLVQDGPGHKSLTAVSSCTYQAVAAYFANGTLPGAKEGTVGVCPIDQVLFPPNNATARSVGALLQR</sequence>
<accession>A0ABR3A6U8</accession>
<evidence type="ECO:0000313" key="2">
    <source>
        <dbReference type="EMBL" id="KAL0069109.1"/>
    </source>
</evidence>
<dbReference type="Proteomes" id="UP001437256">
    <property type="component" value="Unassembled WGS sequence"/>
</dbReference>
<comment type="caution">
    <text evidence="2">The sequence shown here is derived from an EMBL/GenBank/DDBJ whole genome shotgun (WGS) entry which is preliminary data.</text>
</comment>